<dbReference type="KEGG" id="mhe:MHC_01445"/>
<dbReference type="AlphaFoldDB" id="H6N683"/>
<protein>
    <submittedName>
        <fullName evidence="2">Uncharacterized protein</fullName>
    </submittedName>
</protein>
<keyword evidence="3" id="KW-1185">Reference proteome</keyword>
<keyword evidence="1" id="KW-1133">Transmembrane helix</keyword>
<organism evidence="2 3">
    <name type="scientific">Mycoplasma haemocanis (strain Illinois)</name>
    <dbReference type="NCBI Taxonomy" id="1111676"/>
    <lineage>
        <taxon>Bacteria</taxon>
        <taxon>Bacillati</taxon>
        <taxon>Mycoplasmatota</taxon>
        <taxon>Mollicutes</taxon>
        <taxon>Mycoplasmataceae</taxon>
        <taxon>Mycoplasma</taxon>
    </lineage>
</organism>
<dbReference type="Proteomes" id="UP000009135">
    <property type="component" value="Chromosome"/>
</dbReference>
<evidence type="ECO:0000313" key="3">
    <source>
        <dbReference type="Proteomes" id="UP000009135"/>
    </source>
</evidence>
<keyword evidence="1" id="KW-0472">Membrane</keyword>
<dbReference type="EMBL" id="CP003199">
    <property type="protein sequence ID" value="AEW45155.1"/>
    <property type="molecule type" value="Genomic_DNA"/>
</dbReference>
<sequence>MFGSKAILGMVGGTVAVGVGGSYLLLSPDKLFSKKKSGSFCVAVTDGKGGFGSCLQTFKEEDQFKNYLESFGKNVYGSTAAGLDDALEKARKAYEEGLVAFVYLDNGTQNSGAKWVFPDQEAWRKEYLKKSQ</sequence>
<dbReference type="STRING" id="1111676.MHC_01445"/>
<evidence type="ECO:0000313" key="2">
    <source>
        <dbReference type="EMBL" id="AEW45155.1"/>
    </source>
</evidence>
<reference evidence="2 3" key="1">
    <citation type="journal article" date="2012" name="J. Bacteriol.">
        <title>Complete genome sequence of Mycoplasma haemocanis strain Illinois.</title>
        <authorList>
            <person name="do Nascimento N.C."/>
            <person name="Guimaraes A.M."/>
            <person name="Santos A.P."/>
            <person name="Sanmiguel P.J."/>
            <person name="Messick J.B."/>
        </authorList>
    </citation>
    <scope>NUCLEOTIDE SEQUENCE [LARGE SCALE GENOMIC DNA]</scope>
    <source>
        <strain evidence="2 3">Illinois</strain>
    </source>
</reference>
<feature type="transmembrane region" description="Helical" evidence="1">
    <location>
        <begin position="6"/>
        <end position="26"/>
    </location>
</feature>
<dbReference type="HOGENOM" id="CLU_1904401_0_0_14"/>
<gene>
    <name evidence="2" type="ordered locus">MHC_01445</name>
</gene>
<name>H6N683_MYCHN</name>
<accession>H6N683</accession>
<evidence type="ECO:0000256" key="1">
    <source>
        <dbReference type="SAM" id="Phobius"/>
    </source>
</evidence>
<proteinExistence type="predicted"/>
<keyword evidence="1" id="KW-0812">Transmembrane</keyword>